<comment type="caution">
    <text evidence="1">The sequence shown here is derived from an EMBL/GenBank/DDBJ whole genome shotgun (WGS) entry which is preliminary data.</text>
</comment>
<gene>
    <name evidence="1" type="ORF">L6164_028180</name>
</gene>
<evidence type="ECO:0000313" key="1">
    <source>
        <dbReference type="EMBL" id="KAI4315362.1"/>
    </source>
</evidence>
<organism evidence="1 2">
    <name type="scientific">Bauhinia variegata</name>
    <name type="common">Purple orchid tree</name>
    <name type="synonym">Phanera variegata</name>
    <dbReference type="NCBI Taxonomy" id="167791"/>
    <lineage>
        <taxon>Eukaryota</taxon>
        <taxon>Viridiplantae</taxon>
        <taxon>Streptophyta</taxon>
        <taxon>Embryophyta</taxon>
        <taxon>Tracheophyta</taxon>
        <taxon>Spermatophyta</taxon>
        <taxon>Magnoliopsida</taxon>
        <taxon>eudicotyledons</taxon>
        <taxon>Gunneridae</taxon>
        <taxon>Pentapetalae</taxon>
        <taxon>rosids</taxon>
        <taxon>fabids</taxon>
        <taxon>Fabales</taxon>
        <taxon>Fabaceae</taxon>
        <taxon>Cercidoideae</taxon>
        <taxon>Cercideae</taxon>
        <taxon>Bauhiniinae</taxon>
        <taxon>Bauhinia</taxon>
    </lineage>
</organism>
<keyword evidence="2" id="KW-1185">Reference proteome</keyword>
<name>A0ACB9LV33_BAUVA</name>
<dbReference type="EMBL" id="CM039436">
    <property type="protein sequence ID" value="KAI4315362.1"/>
    <property type="molecule type" value="Genomic_DNA"/>
</dbReference>
<protein>
    <submittedName>
        <fullName evidence="1">Uncharacterized protein</fullName>
    </submittedName>
</protein>
<accession>A0ACB9LV33</accession>
<dbReference type="Proteomes" id="UP000828941">
    <property type="component" value="Chromosome 11"/>
</dbReference>
<evidence type="ECO:0000313" key="2">
    <source>
        <dbReference type="Proteomes" id="UP000828941"/>
    </source>
</evidence>
<sequence>MQDIFRQSFDESNYGCGFSHDKSEGSSSSETSSSTRPIPHYSDEEESVNLASSTPKKRAGRRIFKETRHPVYRGVRRRNNNKWVCELRVPNDKARIWLGTYPTPEMAARAHDVAALALRGKSACLNFADSAWRLPLPASTDAGEIRRVAVMAANQFGHVHQQYPEQINANDAADIDRVCSSSAGRPTQQEAVHDDLYDLLMTMAEEPLRSPPPVVRDGRDWNDVDLDAEVSLWSFSI</sequence>
<proteinExistence type="predicted"/>
<reference evidence="1 2" key="1">
    <citation type="journal article" date="2022" name="DNA Res.">
        <title>Chromosomal-level genome assembly of the orchid tree Bauhinia variegata (Leguminosae; Cercidoideae) supports the allotetraploid origin hypothesis of Bauhinia.</title>
        <authorList>
            <person name="Zhong Y."/>
            <person name="Chen Y."/>
            <person name="Zheng D."/>
            <person name="Pang J."/>
            <person name="Liu Y."/>
            <person name="Luo S."/>
            <person name="Meng S."/>
            <person name="Qian L."/>
            <person name="Wei D."/>
            <person name="Dai S."/>
            <person name="Zhou R."/>
        </authorList>
    </citation>
    <scope>NUCLEOTIDE SEQUENCE [LARGE SCALE GENOMIC DNA]</scope>
    <source>
        <strain evidence="1">BV-YZ2020</strain>
    </source>
</reference>